<dbReference type="AlphaFoldDB" id="A0AAV5QJL6"/>
<accession>A0AAV5QJL6</accession>
<dbReference type="RefSeq" id="XP_064851333.1">
    <property type="nucleotide sequence ID" value="XM_064995261.1"/>
</dbReference>
<comment type="caution">
    <text evidence="2">The sequence shown here is derived from an EMBL/GenBank/DDBJ whole genome shotgun (WGS) entry which is preliminary data.</text>
</comment>
<feature type="compositionally biased region" description="Basic residues" evidence="1">
    <location>
        <begin position="485"/>
        <end position="497"/>
    </location>
</feature>
<organism evidence="2 3">
    <name type="scientific">Saccharomycopsis crataegensis</name>
    <dbReference type="NCBI Taxonomy" id="43959"/>
    <lineage>
        <taxon>Eukaryota</taxon>
        <taxon>Fungi</taxon>
        <taxon>Dikarya</taxon>
        <taxon>Ascomycota</taxon>
        <taxon>Saccharomycotina</taxon>
        <taxon>Saccharomycetes</taxon>
        <taxon>Saccharomycopsidaceae</taxon>
        <taxon>Saccharomycopsis</taxon>
    </lineage>
</organism>
<feature type="compositionally biased region" description="Polar residues" evidence="1">
    <location>
        <begin position="406"/>
        <end position="418"/>
    </location>
</feature>
<keyword evidence="3" id="KW-1185">Reference proteome</keyword>
<proteinExistence type="predicted"/>
<feature type="region of interest" description="Disordered" evidence="1">
    <location>
        <begin position="406"/>
        <end position="497"/>
    </location>
</feature>
<dbReference type="GeneID" id="90072312"/>
<reference evidence="2 3" key="1">
    <citation type="journal article" date="2023" name="Elife">
        <title>Identification of key yeast species and microbe-microbe interactions impacting larval growth of Drosophila in the wild.</title>
        <authorList>
            <person name="Mure A."/>
            <person name="Sugiura Y."/>
            <person name="Maeda R."/>
            <person name="Honda K."/>
            <person name="Sakurai N."/>
            <person name="Takahashi Y."/>
            <person name="Watada M."/>
            <person name="Katoh T."/>
            <person name="Gotoh A."/>
            <person name="Gotoh Y."/>
            <person name="Taniguchi I."/>
            <person name="Nakamura K."/>
            <person name="Hayashi T."/>
            <person name="Katayama T."/>
            <person name="Uemura T."/>
            <person name="Hattori Y."/>
        </authorList>
    </citation>
    <scope>NUCLEOTIDE SEQUENCE [LARGE SCALE GENOMIC DNA]</scope>
    <source>
        <strain evidence="2 3">SC-9</strain>
    </source>
</reference>
<gene>
    <name evidence="2" type="ORF">DASC09_016580</name>
</gene>
<protein>
    <submittedName>
        <fullName evidence="2">Uncharacterized protein</fullName>
    </submittedName>
</protein>
<evidence type="ECO:0000256" key="1">
    <source>
        <dbReference type="SAM" id="MobiDB-lite"/>
    </source>
</evidence>
<evidence type="ECO:0000313" key="3">
    <source>
        <dbReference type="Proteomes" id="UP001360560"/>
    </source>
</evidence>
<dbReference type="Proteomes" id="UP001360560">
    <property type="component" value="Unassembled WGS sequence"/>
</dbReference>
<sequence>MKTARQRPSLTINAKKAGQMNNNEMTTPITHNPYQTPQASTSNFALYQTAGYGNGAGVPITPLTPLPKTGATQQYPQAPLGEACRSRNDSRVSILSDDDDYDDGHYDEFEDQMANSLYSHSSLNGSSVAGSSEYLGLPGKKTGGVSITMTFTKNFESMLMNIYQNYTSNPQLTPFSGRYPPAGIVSKVAKEALKVALSKNILIDLNTKSNKKYKNLGTTSSAYSNLLGQIRQKLIEICMGFYNHANNSSINHGVPPVRNSSVSSLSSINPHNFSSIDEGFANLSITSPTPANASSGLGNQSFLHLNNQLTSPQLSPINHTFSPINANFSNYFLPEINPPNSSVATNTASIHDALSSYINNNQGQKSTLNVNTSSVQGSNMPLTPITPIDSHNPLLQGNRILSPTYESTQQQFSLSSPFRDSFELGKPPNSGGPKKLPAARSKNKANGRPLKLELPKNTGPLETSGGLLSPGITLATGGSDLNISSKRKKESLKLKRR</sequence>
<evidence type="ECO:0000313" key="2">
    <source>
        <dbReference type="EMBL" id="GMM34333.1"/>
    </source>
</evidence>
<name>A0AAV5QJL6_9ASCO</name>
<dbReference type="EMBL" id="BTFZ01000002">
    <property type="protein sequence ID" value="GMM34333.1"/>
    <property type="molecule type" value="Genomic_DNA"/>
</dbReference>